<keyword evidence="2" id="KW-0880">Kelch repeat</keyword>
<feature type="compositionally biased region" description="Low complexity" evidence="6">
    <location>
        <begin position="800"/>
        <end position="813"/>
    </location>
</feature>
<feature type="region of interest" description="Disordered" evidence="6">
    <location>
        <begin position="1189"/>
        <end position="1208"/>
    </location>
</feature>
<keyword evidence="4" id="KW-0677">Repeat</keyword>
<dbReference type="PANTHER" id="PTHR46003:SF1">
    <property type="entry name" value="HOST CELL FACTOR"/>
    <property type="match status" value="1"/>
</dbReference>
<evidence type="ECO:0000259" key="7">
    <source>
        <dbReference type="Pfam" id="PF13854"/>
    </source>
</evidence>
<dbReference type="InterPro" id="IPR043536">
    <property type="entry name" value="HCF1/2"/>
</dbReference>
<dbReference type="Gene3D" id="6.10.250.2590">
    <property type="match status" value="1"/>
</dbReference>
<dbReference type="GO" id="GO:0006338">
    <property type="term" value="P:chromatin remodeling"/>
    <property type="evidence" value="ECO:0007669"/>
    <property type="project" value="TreeGrafter"/>
</dbReference>
<proteinExistence type="predicted"/>
<keyword evidence="9" id="KW-1185">Reference proteome</keyword>
<dbReference type="InterPro" id="IPR036116">
    <property type="entry name" value="FN3_sf"/>
</dbReference>
<dbReference type="Gene3D" id="2.60.40.10">
    <property type="entry name" value="Immunoglobulins"/>
    <property type="match status" value="2"/>
</dbReference>
<dbReference type="Proteomes" id="UP000440578">
    <property type="component" value="Unassembled WGS sequence"/>
</dbReference>
<dbReference type="Gene3D" id="2.120.10.80">
    <property type="entry name" value="Kelch-type beta propeller"/>
    <property type="match status" value="1"/>
</dbReference>
<dbReference type="SUPFAM" id="SSF49265">
    <property type="entry name" value="Fibronectin type III"/>
    <property type="match status" value="1"/>
</dbReference>
<protein>
    <submittedName>
        <fullName evidence="8">Host cell factor 1</fullName>
    </submittedName>
</protein>
<feature type="compositionally biased region" description="Basic and acidic residues" evidence="6">
    <location>
        <begin position="790"/>
        <end position="799"/>
    </location>
</feature>
<evidence type="ECO:0000256" key="3">
    <source>
        <dbReference type="ARBA" id="ARBA00022553"/>
    </source>
</evidence>
<dbReference type="Pfam" id="PF13854">
    <property type="entry name" value="Kelch_HCF"/>
    <property type="match status" value="1"/>
</dbReference>
<feature type="compositionally biased region" description="Low complexity" evidence="6">
    <location>
        <begin position="735"/>
        <end position="750"/>
    </location>
</feature>
<comment type="caution">
    <text evidence="8">The sequence shown here is derived from an EMBL/GenBank/DDBJ whole genome shotgun (WGS) entry which is preliminary data.</text>
</comment>
<reference evidence="8 9" key="1">
    <citation type="submission" date="2019-07" db="EMBL/GenBank/DDBJ databases">
        <title>Draft genome assembly of a fouling barnacle, Amphibalanus amphitrite (Darwin, 1854): The first reference genome for Thecostraca.</title>
        <authorList>
            <person name="Kim W."/>
        </authorList>
    </citation>
    <scope>NUCLEOTIDE SEQUENCE [LARGE SCALE GENOMIC DNA]</scope>
    <source>
        <strain evidence="8">SNU_AA5</strain>
        <tissue evidence="8">Soma without cirri and trophi</tissue>
    </source>
</reference>
<keyword evidence="5" id="KW-0539">Nucleus</keyword>
<feature type="compositionally biased region" description="Basic and acidic residues" evidence="6">
    <location>
        <begin position="820"/>
        <end position="843"/>
    </location>
</feature>
<feature type="compositionally biased region" description="Low complexity" evidence="6">
    <location>
        <begin position="691"/>
        <end position="719"/>
    </location>
</feature>
<feature type="region of interest" description="Disordered" evidence="6">
    <location>
        <begin position="372"/>
        <end position="396"/>
    </location>
</feature>
<organism evidence="8 9">
    <name type="scientific">Amphibalanus amphitrite</name>
    <name type="common">Striped barnacle</name>
    <name type="synonym">Balanus amphitrite</name>
    <dbReference type="NCBI Taxonomy" id="1232801"/>
    <lineage>
        <taxon>Eukaryota</taxon>
        <taxon>Metazoa</taxon>
        <taxon>Ecdysozoa</taxon>
        <taxon>Arthropoda</taxon>
        <taxon>Crustacea</taxon>
        <taxon>Multicrustacea</taxon>
        <taxon>Cirripedia</taxon>
        <taxon>Thoracica</taxon>
        <taxon>Thoracicalcarea</taxon>
        <taxon>Balanomorpha</taxon>
        <taxon>Balanoidea</taxon>
        <taxon>Balanidae</taxon>
        <taxon>Amphibalaninae</taxon>
        <taxon>Amphibalanus</taxon>
    </lineage>
</organism>
<feature type="region of interest" description="Disordered" evidence="6">
    <location>
        <begin position="959"/>
        <end position="979"/>
    </location>
</feature>
<dbReference type="GO" id="GO:0003713">
    <property type="term" value="F:transcription coactivator activity"/>
    <property type="evidence" value="ECO:0007669"/>
    <property type="project" value="TreeGrafter"/>
</dbReference>
<dbReference type="InterPro" id="IPR013783">
    <property type="entry name" value="Ig-like_fold"/>
</dbReference>
<feature type="compositionally biased region" description="Low complexity" evidence="6">
    <location>
        <begin position="844"/>
        <end position="879"/>
    </location>
</feature>
<dbReference type="CDD" id="cd00063">
    <property type="entry name" value="FN3"/>
    <property type="match status" value="2"/>
</dbReference>
<sequence>MASRWEWKRIRARPPRNGPPPCPRLGHSFTLIGNKAYLFGGLANESDDPKNNIPRYLNDLYTLELRPGGNALGWDIPQTYGQPPPPRESHTGIAYTNAQRDSSQLIIYGGMSGCRLGDLWMLDVDSMMWTRPQVGGTPPLPRSLHTTQLIGQRMFVFGGWVPLVIDTDVKVATHEKEWKCTNTLASLNLESMEWEPLAMEAFEDAIPRARAGHCAVTIHSRMYIWSGRDGYRKAWNNQVCCKDLWYLETEKPPSPGRVQLVRASTLSLEVCWSQLPTADCYLLQIQKYEMPPQPAGQPSPGAAAQPAGAGAGAAPSPPTPSAAPVRPSITATAGIPSPYSPAKLGTGLRKVLTKPEPKSPVSSQPMSGIAALAAAAAQTQRAPPAQQTTADSPGVKGVRLSTAAVAGGGNAISSVLKSPGQPKQIILQKPGAGGQPQIVTLVKTSQGMQVATVPKVNLLQGKPSAQMTAVSAGKSLPQGATIVKLVATQAAGANRSIGSNVITIAKPQTVSTPAGGKQTIVITRPPRAATQQVTMVSSAAAPAAGAAVVPSAAAGSPAAPPQTAGQAGVKMIVVSSPSGTNTTPAISRPITISVPGQSGQATKTVTIAAKSNTLVGLPAQGLLPAGPRPVAVQVSTAAGQKTVTLMAGSAAATAAGGGSPAQQKVVLLNQPATTDAALAALAAEAGLGVLPESGGGEPAEQAAPEAAPAQQPAAVPQVDGADDSEDETPPPPQSDEGAPAAPAAAPAAEGPAEEAPPPPADEEPLVGQPVDPETENPGPAGRAAAAAAEAAEKEAKTDAEAAGDAAATETPAEGSSTEQKPAEDSAPEEKPMEQDSAADDKPAAESAPSETAPAESPAAESAATEPAAAEGAAAQESAPVQPAPAATDGTKPAPSDDTPAESAPPAGEPMDTAPEGGTTTAAPPAQPKEEPSDADAETAADPLATLASAAISTAAAAAAVKSEPRAENGVTKSGADSEEKRRDALWFDVGIIKGTSCTVESFYLPVDENGDVLSESDQNMMRKVDLQPGLAYKFRVAGINACGRGPWSEVSAFKTCLPGYPGAPSAIKISKSADGANLSWEPPQNPAGEITEYSVYLAVRSATTQAQGDTKTVASSPSQLAFVRVYCGPINQCTVTHISLAAAHLDTTSKPAIIFRIAARNEKGYGPATQVRWLQDAHAGGVKAVKRVMDPRTPGPAGIKRPRTDSGQ</sequence>
<dbReference type="InterPro" id="IPR015915">
    <property type="entry name" value="Kelch-typ_b-propeller"/>
</dbReference>
<dbReference type="PANTHER" id="PTHR46003">
    <property type="entry name" value="HOST CELL FACTOR"/>
    <property type="match status" value="1"/>
</dbReference>
<feature type="domain" description="Host cell factor Kelch-repeats" evidence="7">
    <location>
        <begin position="2"/>
        <end position="248"/>
    </location>
</feature>
<evidence type="ECO:0000256" key="5">
    <source>
        <dbReference type="ARBA" id="ARBA00023242"/>
    </source>
</evidence>
<dbReference type="AlphaFoldDB" id="A0A6A4XHI7"/>
<evidence type="ECO:0000313" key="9">
    <source>
        <dbReference type="Proteomes" id="UP000440578"/>
    </source>
</evidence>
<feature type="compositionally biased region" description="Low complexity" evidence="6">
    <location>
        <begin position="372"/>
        <end position="390"/>
    </location>
</feature>
<dbReference type="FunFam" id="2.120.10.80:FF:000015">
    <property type="entry name" value="host cell factor 1 isoform X1"/>
    <property type="match status" value="1"/>
</dbReference>
<feature type="compositionally biased region" description="Low complexity" evidence="6">
    <location>
        <begin position="777"/>
        <end position="789"/>
    </location>
</feature>
<dbReference type="SUPFAM" id="SSF117281">
    <property type="entry name" value="Kelch motif"/>
    <property type="match status" value="1"/>
</dbReference>
<feature type="compositionally biased region" description="Low complexity" evidence="6">
    <location>
        <begin position="298"/>
        <end position="314"/>
    </location>
</feature>
<name>A0A6A4XHI7_AMPAM</name>
<comment type="subcellular location">
    <subcellularLocation>
        <location evidence="1">Nucleus</location>
    </subcellularLocation>
</comment>
<feature type="compositionally biased region" description="Low complexity" evidence="6">
    <location>
        <begin position="912"/>
        <end position="923"/>
    </location>
</feature>
<dbReference type="InterPro" id="IPR003961">
    <property type="entry name" value="FN3_dom"/>
</dbReference>
<evidence type="ECO:0000313" key="8">
    <source>
        <dbReference type="EMBL" id="KAF0314521.1"/>
    </source>
</evidence>
<accession>A0A6A4XHI7</accession>
<keyword evidence="3" id="KW-0597">Phosphoprotein</keyword>
<evidence type="ECO:0000256" key="4">
    <source>
        <dbReference type="ARBA" id="ARBA00022737"/>
    </source>
</evidence>
<feature type="region of interest" description="Disordered" evidence="6">
    <location>
        <begin position="292"/>
        <end position="341"/>
    </location>
</feature>
<dbReference type="EMBL" id="VIIS01000015">
    <property type="protein sequence ID" value="KAF0314521.1"/>
    <property type="molecule type" value="Genomic_DNA"/>
</dbReference>
<evidence type="ECO:0000256" key="1">
    <source>
        <dbReference type="ARBA" id="ARBA00004123"/>
    </source>
</evidence>
<feature type="region of interest" description="Disordered" evidence="6">
    <location>
        <begin position="691"/>
        <end position="938"/>
    </location>
</feature>
<evidence type="ECO:0000256" key="2">
    <source>
        <dbReference type="ARBA" id="ARBA00022441"/>
    </source>
</evidence>
<feature type="region of interest" description="Disordered" evidence="6">
    <location>
        <begin position="1"/>
        <end position="22"/>
    </location>
</feature>
<dbReference type="GO" id="GO:0035097">
    <property type="term" value="C:histone methyltransferase complex"/>
    <property type="evidence" value="ECO:0007669"/>
    <property type="project" value="TreeGrafter"/>
</dbReference>
<evidence type="ECO:0000256" key="6">
    <source>
        <dbReference type="SAM" id="MobiDB-lite"/>
    </source>
</evidence>
<dbReference type="OrthoDB" id="10001928at2759"/>
<gene>
    <name evidence="8" type="primary">HCFC1</name>
    <name evidence="8" type="ORF">FJT64_001524</name>
</gene>
<dbReference type="InterPro" id="IPR059124">
    <property type="entry name" value="Kelch_HCF"/>
</dbReference>